<evidence type="ECO:0000256" key="2">
    <source>
        <dbReference type="ARBA" id="ARBA00022598"/>
    </source>
</evidence>
<dbReference type="InterPro" id="IPR045851">
    <property type="entry name" value="AMP-bd_C_sf"/>
</dbReference>
<dbReference type="SUPFAM" id="SSF56801">
    <property type="entry name" value="Acetyl-CoA synthetase-like"/>
    <property type="match status" value="1"/>
</dbReference>
<evidence type="ECO:0000256" key="3">
    <source>
        <dbReference type="SAM" id="MobiDB-lite"/>
    </source>
</evidence>
<reference evidence="7" key="1">
    <citation type="journal article" date="2019" name="Int. J. Syst. Evol. Microbiol.">
        <title>The Global Catalogue of Microorganisms (GCM) 10K type strain sequencing project: providing services to taxonomists for standard genome sequencing and annotation.</title>
        <authorList>
            <consortium name="The Broad Institute Genomics Platform"/>
            <consortium name="The Broad Institute Genome Sequencing Center for Infectious Disease"/>
            <person name="Wu L."/>
            <person name="Ma J."/>
        </authorList>
    </citation>
    <scope>NUCLEOTIDE SEQUENCE [LARGE SCALE GENOMIC DNA]</scope>
    <source>
        <strain evidence="7">JCM 3399</strain>
    </source>
</reference>
<feature type="domain" description="AMP-binding enzyme C-terminal" evidence="5">
    <location>
        <begin position="469"/>
        <end position="545"/>
    </location>
</feature>
<dbReference type="Proteomes" id="UP000654471">
    <property type="component" value="Unassembled WGS sequence"/>
</dbReference>
<accession>A0ABQ2UR80</accession>
<keyword evidence="2 6" id="KW-0436">Ligase</keyword>
<evidence type="ECO:0000313" key="6">
    <source>
        <dbReference type="EMBL" id="GGU47419.1"/>
    </source>
</evidence>
<comment type="caution">
    <text evidence="6">The sequence shown here is derived from an EMBL/GenBank/DDBJ whole genome shotgun (WGS) entry which is preliminary data.</text>
</comment>
<organism evidence="6 7">
    <name type="scientific">Streptomyces albospinus</name>
    <dbReference type="NCBI Taxonomy" id="285515"/>
    <lineage>
        <taxon>Bacteria</taxon>
        <taxon>Bacillati</taxon>
        <taxon>Actinomycetota</taxon>
        <taxon>Actinomycetes</taxon>
        <taxon>Kitasatosporales</taxon>
        <taxon>Streptomycetaceae</taxon>
        <taxon>Streptomyces</taxon>
    </lineage>
</organism>
<dbReference type="RefSeq" id="WP_189296573.1">
    <property type="nucleotide sequence ID" value="NZ_BMRP01000002.1"/>
</dbReference>
<proteinExistence type="inferred from homology"/>
<dbReference type="Gene3D" id="3.30.300.30">
    <property type="match status" value="1"/>
</dbReference>
<dbReference type="PANTHER" id="PTHR43201:SF5">
    <property type="entry name" value="MEDIUM-CHAIN ACYL-COA LIGASE ACSF2, MITOCHONDRIAL"/>
    <property type="match status" value="1"/>
</dbReference>
<keyword evidence="7" id="KW-1185">Reference proteome</keyword>
<dbReference type="Pfam" id="PF00501">
    <property type="entry name" value="AMP-binding"/>
    <property type="match status" value="1"/>
</dbReference>
<dbReference type="PROSITE" id="PS00455">
    <property type="entry name" value="AMP_BINDING"/>
    <property type="match status" value="1"/>
</dbReference>
<protein>
    <submittedName>
        <fullName evidence="6">2,3-dihydroxybenzoate-AMP ligase</fullName>
    </submittedName>
</protein>
<dbReference type="Gene3D" id="2.30.38.10">
    <property type="entry name" value="Luciferase, Domain 3"/>
    <property type="match status" value="1"/>
</dbReference>
<dbReference type="EMBL" id="BMRP01000002">
    <property type="protein sequence ID" value="GGU47419.1"/>
    <property type="molecule type" value="Genomic_DNA"/>
</dbReference>
<dbReference type="GO" id="GO:0016874">
    <property type="term" value="F:ligase activity"/>
    <property type="evidence" value="ECO:0007669"/>
    <property type="project" value="UniProtKB-KW"/>
</dbReference>
<name>A0ABQ2UR80_9ACTN</name>
<dbReference type="InterPro" id="IPR000873">
    <property type="entry name" value="AMP-dep_synth/lig_dom"/>
</dbReference>
<evidence type="ECO:0000256" key="1">
    <source>
        <dbReference type="ARBA" id="ARBA00006432"/>
    </source>
</evidence>
<dbReference type="InterPro" id="IPR025110">
    <property type="entry name" value="AMP-bd_C"/>
</dbReference>
<evidence type="ECO:0000313" key="7">
    <source>
        <dbReference type="Proteomes" id="UP000654471"/>
    </source>
</evidence>
<sequence>MTAPVRETTALDPEVVTVAADRAAAYRDAGLWRQELVSDLVLDRCRAQPDRCAVVDGDRRMTYAELARAVYEAAGRLRAQGIAPGDRVCVQLSNCLEYVVLVLALLHVGAPPVLILPAFREHELNHIVSVTRPVALAVDSGTRRVDRLGLARTLRDRHAGLRHLLVRGAERLAEGETDLTQLCRPEPGGAASQARRADAATPGATPQDAAVFLLSGGTTGLPKAIPRAHEGYGYMIRTAVGIAGITSQSVNLAVMPAAHGFVMNCPGVLGTLIAGGRVVLANPNSPRAAFELIQRERVTHCTLVPTLLLQWLAAAPDSEADLSSLHVIQVGGARPGSAVAARVRTELGATLQQCYGMSEGLLCFTRLDDSAEVIHTTQGSPASTADELRVVDAAGRPVARGEMGELLTRGPYTVAGYYRNPEATAAAFTPDGFYRTGDLVRVSHDGNVVLEGRVRDSINRGGEKISAEELEAMAQRHPRIAQAAGVAMPHELYGEAVCLYAVLDGQGTVGLRELRRFLEQQGLAAFKFPERLEVVDALPLTGIGKIDKKALREDIAGRLAAGAQ</sequence>
<gene>
    <name evidence="6" type="primary">pchD</name>
    <name evidence="6" type="ORF">GCM10010211_09140</name>
</gene>
<dbReference type="Pfam" id="PF13193">
    <property type="entry name" value="AMP-binding_C"/>
    <property type="match status" value="1"/>
</dbReference>
<dbReference type="InterPro" id="IPR020845">
    <property type="entry name" value="AMP-binding_CS"/>
</dbReference>
<feature type="region of interest" description="Disordered" evidence="3">
    <location>
        <begin position="181"/>
        <end position="201"/>
    </location>
</feature>
<feature type="domain" description="AMP-dependent synthetase/ligase" evidence="4">
    <location>
        <begin position="44"/>
        <end position="418"/>
    </location>
</feature>
<evidence type="ECO:0000259" key="4">
    <source>
        <dbReference type="Pfam" id="PF00501"/>
    </source>
</evidence>
<comment type="similarity">
    <text evidence="1">Belongs to the ATP-dependent AMP-binding enzyme family.</text>
</comment>
<dbReference type="Gene3D" id="3.40.50.980">
    <property type="match status" value="2"/>
</dbReference>
<dbReference type="PANTHER" id="PTHR43201">
    <property type="entry name" value="ACYL-COA SYNTHETASE"/>
    <property type="match status" value="1"/>
</dbReference>
<evidence type="ECO:0000259" key="5">
    <source>
        <dbReference type="Pfam" id="PF13193"/>
    </source>
</evidence>